<dbReference type="AlphaFoldDB" id="A0A0E9QFS1"/>
<organism evidence="2">
    <name type="scientific">Anguilla anguilla</name>
    <name type="common">European freshwater eel</name>
    <name type="synonym">Muraena anguilla</name>
    <dbReference type="NCBI Taxonomy" id="7936"/>
    <lineage>
        <taxon>Eukaryota</taxon>
        <taxon>Metazoa</taxon>
        <taxon>Chordata</taxon>
        <taxon>Craniata</taxon>
        <taxon>Vertebrata</taxon>
        <taxon>Euteleostomi</taxon>
        <taxon>Actinopterygii</taxon>
        <taxon>Neopterygii</taxon>
        <taxon>Teleostei</taxon>
        <taxon>Anguilliformes</taxon>
        <taxon>Anguillidae</taxon>
        <taxon>Anguilla</taxon>
    </lineage>
</organism>
<proteinExistence type="predicted"/>
<keyword evidence="1" id="KW-0812">Transmembrane</keyword>
<keyword evidence="1" id="KW-1133">Transmembrane helix</keyword>
<protein>
    <submittedName>
        <fullName evidence="2">Uncharacterized protein</fullName>
    </submittedName>
</protein>
<reference evidence="2" key="2">
    <citation type="journal article" date="2015" name="Fish Shellfish Immunol.">
        <title>Early steps in the European eel (Anguilla anguilla)-Vibrio vulnificus interaction in the gills: Role of the RtxA13 toxin.</title>
        <authorList>
            <person name="Callol A."/>
            <person name="Pajuelo D."/>
            <person name="Ebbesson L."/>
            <person name="Teles M."/>
            <person name="MacKenzie S."/>
            <person name="Amaro C."/>
        </authorList>
    </citation>
    <scope>NUCLEOTIDE SEQUENCE</scope>
</reference>
<sequence length="47" mass="5350">MCSLAAYGLGVAYICGLWTLFRNLTWYKLDARPCCASTCYRHVTYHG</sequence>
<evidence type="ECO:0000256" key="1">
    <source>
        <dbReference type="SAM" id="Phobius"/>
    </source>
</evidence>
<accession>A0A0E9QFS1</accession>
<dbReference type="EMBL" id="GBXM01093624">
    <property type="protein sequence ID" value="JAH14953.1"/>
    <property type="molecule type" value="Transcribed_RNA"/>
</dbReference>
<reference evidence="2" key="1">
    <citation type="submission" date="2014-11" db="EMBL/GenBank/DDBJ databases">
        <authorList>
            <person name="Amaro Gonzalez C."/>
        </authorList>
    </citation>
    <scope>NUCLEOTIDE SEQUENCE</scope>
</reference>
<evidence type="ECO:0000313" key="2">
    <source>
        <dbReference type="EMBL" id="JAH14953.1"/>
    </source>
</evidence>
<keyword evidence="1" id="KW-0472">Membrane</keyword>
<feature type="transmembrane region" description="Helical" evidence="1">
    <location>
        <begin position="6"/>
        <end position="24"/>
    </location>
</feature>
<name>A0A0E9QFS1_ANGAN</name>